<feature type="transmembrane region" description="Helical" evidence="6">
    <location>
        <begin position="119"/>
        <end position="139"/>
    </location>
</feature>
<evidence type="ECO:0000313" key="8">
    <source>
        <dbReference type="Proteomes" id="UP000030889"/>
    </source>
</evidence>
<evidence type="ECO:0000256" key="1">
    <source>
        <dbReference type="ARBA" id="ARBA00004651"/>
    </source>
</evidence>
<accession>A0ABR4YIZ6</accession>
<keyword evidence="4 6" id="KW-1133">Transmembrane helix</keyword>
<comment type="subcellular location">
    <subcellularLocation>
        <location evidence="1">Cell membrane</location>
        <topology evidence="1">Multi-pass membrane protein</topology>
    </subcellularLocation>
</comment>
<keyword evidence="2" id="KW-1003">Cell membrane</keyword>
<sequence>MKSFFKKAKKFVGHDVWEKTEADFSSRKEWWFVRQARLILYTAQGVQHHNTVVRSAALTFFTLMSLVPMLALAFGIIKGFGLETALENYLFERFSENSALIRYILNFANNVLVRTSGGLVAASGLVVLVWAAIRVFGNVENAFNTIWEVQKPRSLTRRASTYAAVIFVMPLLAVMLALVLSYIRTLIANYASIPYSVLYAIGSFAVLWLLFAGAYKIIPNTKVRFRHAAMAALIAAIAFSVFQLVYVTLQSGVSSYNIIYGSFAAVPLFLFWIQASWQIVLFGAELSFSYQNVESFVQEQDAASVSYDNRRKVMLASLTVIIRSFMRGEGGISSEAIARELKLPVRLVRDINYTLDEAGMILPISSDKSQKTKIYVPARDIHTLTLHEAVRAVERAGSAVRDLCGNRYLREISGIMDEIDRKIDTSDDNILLMELIKDGDNDNRER</sequence>
<name>A0ABR4YIZ6_9BACT</name>
<dbReference type="Pfam" id="PF03631">
    <property type="entry name" value="Virul_fac_BrkB"/>
    <property type="match status" value="1"/>
</dbReference>
<comment type="caution">
    <text evidence="7">The sequence shown here is derived from an EMBL/GenBank/DDBJ whole genome shotgun (WGS) entry which is preliminary data.</text>
</comment>
<dbReference type="RefSeq" id="WP_035472779.1">
    <property type="nucleotide sequence ID" value="NZ_JRGF01000005.1"/>
</dbReference>
<keyword evidence="5 6" id="KW-0472">Membrane</keyword>
<evidence type="ECO:0000256" key="2">
    <source>
        <dbReference type="ARBA" id="ARBA00022475"/>
    </source>
</evidence>
<dbReference type="InterPro" id="IPR036388">
    <property type="entry name" value="WH-like_DNA-bd_sf"/>
</dbReference>
<feature type="transmembrane region" description="Helical" evidence="6">
    <location>
        <begin position="227"/>
        <end position="246"/>
    </location>
</feature>
<keyword evidence="3 6" id="KW-0812">Transmembrane</keyword>
<evidence type="ECO:0000256" key="4">
    <source>
        <dbReference type="ARBA" id="ARBA00022989"/>
    </source>
</evidence>
<evidence type="ECO:0000256" key="3">
    <source>
        <dbReference type="ARBA" id="ARBA00022692"/>
    </source>
</evidence>
<evidence type="ECO:0000256" key="6">
    <source>
        <dbReference type="SAM" id="Phobius"/>
    </source>
</evidence>
<feature type="transmembrane region" description="Helical" evidence="6">
    <location>
        <begin position="57"/>
        <end position="77"/>
    </location>
</feature>
<dbReference type="Proteomes" id="UP000030889">
    <property type="component" value="Unassembled WGS sequence"/>
</dbReference>
<reference evidence="7 8" key="1">
    <citation type="submission" date="2014-09" db="EMBL/GenBank/DDBJ databases">
        <title>Alistipes sp. 627, sp. nov., a novel member of the family Rikenellaceae isolated from human faeces.</title>
        <authorList>
            <person name="Shkoporov A.N."/>
            <person name="Chaplin A.V."/>
            <person name="Motuzova O.V."/>
            <person name="Kafarskaia L.I."/>
            <person name="Khokhlova E.V."/>
            <person name="Efimov B.A."/>
        </authorList>
    </citation>
    <scope>NUCLEOTIDE SEQUENCE [LARGE SCALE GENOMIC DNA]</scope>
    <source>
        <strain evidence="7 8">627</strain>
    </source>
</reference>
<dbReference type="EMBL" id="JRGF01000005">
    <property type="protein sequence ID" value="KHE42230.1"/>
    <property type="molecule type" value="Genomic_DNA"/>
</dbReference>
<gene>
    <name evidence="7" type="ORF">LG35_04840</name>
</gene>
<keyword evidence="8" id="KW-1185">Reference proteome</keyword>
<proteinExistence type="predicted"/>
<feature type="transmembrane region" description="Helical" evidence="6">
    <location>
        <begin position="195"/>
        <end position="215"/>
    </location>
</feature>
<dbReference type="PANTHER" id="PTHR30213">
    <property type="entry name" value="INNER MEMBRANE PROTEIN YHJD"/>
    <property type="match status" value="1"/>
</dbReference>
<organism evidence="7 8">
    <name type="scientific">Alistipes inops</name>
    <dbReference type="NCBI Taxonomy" id="1501391"/>
    <lineage>
        <taxon>Bacteria</taxon>
        <taxon>Pseudomonadati</taxon>
        <taxon>Bacteroidota</taxon>
        <taxon>Bacteroidia</taxon>
        <taxon>Bacteroidales</taxon>
        <taxon>Rikenellaceae</taxon>
        <taxon>Alistipes</taxon>
    </lineage>
</organism>
<feature type="transmembrane region" description="Helical" evidence="6">
    <location>
        <begin position="160"/>
        <end position="183"/>
    </location>
</feature>
<protein>
    <submittedName>
        <fullName evidence="7">Uncharacterized protein</fullName>
    </submittedName>
</protein>
<dbReference type="Gene3D" id="1.10.10.10">
    <property type="entry name" value="Winged helix-like DNA-binding domain superfamily/Winged helix DNA-binding domain"/>
    <property type="match status" value="1"/>
</dbReference>
<feature type="transmembrane region" description="Helical" evidence="6">
    <location>
        <begin position="258"/>
        <end position="282"/>
    </location>
</feature>
<evidence type="ECO:0000313" key="7">
    <source>
        <dbReference type="EMBL" id="KHE42230.1"/>
    </source>
</evidence>
<evidence type="ECO:0000256" key="5">
    <source>
        <dbReference type="ARBA" id="ARBA00023136"/>
    </source>
</evidence>
<dbReference type="PANTHER" id="PTHR30213:SF0">
    <property type="entry name" value="UPF0761 MEMBRANE PROTEIN YIHY"/>
    <property type="match status" value="1"/>
</dbReference>
<dbReference type="InterPro" id="IPR017039">
    <property type="entry name" value="Virul_fac_BrkB"/>
</dbReference>
<dbReference type="NCBIfam" id="TIGR00765">
    <property type="entry name" value="yihY_not_rbn"/>
    <property type="match status" value="1"/>
</dbReference>